<dbReference type="OrthoDB" id="8111384at2"/>
<dbReference type="NCBIfam" id="TIGR02122">
    <property type="entry name" value="TRAP_TAXI"/>
    <property type="match status" value="1"/>
</dbReference>
<dbReference type="SUPFAM" id="SSF53850">
    <property type="entry name" value="Periplasmic binding protein-like II"/>
    <property type="match status" value="1"/>
</dbReference>
<organism evidence="2 3">
    <name type="scientific">Rhodophyticola porphyridii</name>
    <dbReference type="NCBI Taxonomy" id="1852017"/>
    <lineage>
        <taxon>Bacteria</taxon>
        <taxon>Pseudomonadati</taxon>
        <taxon>Pseudomonadota</taxon>
        <taxon>Alphaproteobacteria</taxon>
        <taxon>Rhodobacterales</taxon>
        <taxon>Roseobacteraceae</taxon>
        <taxon>Rhodophyticola</taxon>
    </lineage>
</organism>
<dbReference type="Pfam" id="PF16868">
    <property type="entry name" value="NMT1_3"/>
    <property type="match status" value="1"/>
</dbReference>
<name>A0A3L9Y7L3_9RHOB</name>
<feature type="signal peptide" evidence="1">
    <location>
        <begin position="1"/>
        <end position="21"/>
    </location>
</feature>
<dbReference type="PANTHER" id="PTHR42941">
    <property type="entry name" value="SLL1037 PROTEIN"/>
    <property type="match status" value="1"/>
</dbReference>
<sequence length="326" mass="35322">MTHFIKAAVLAAALAGGPALAQDQTLRMATIAPSLGQAITMATFANIVNDNLDGITIEVAAGGAATLHQLEVGRGNLDFAMTSPTIYALLQGGRAMYQNEADAPQAAENLRLLMWYPYGNYHFAVRGDSDIQTLDDIEGATVFLGPQGGGAYNAASRWIEATTGFVVGEDYEAISANWQTGFQSFLDGNIEMYVNGCLDPCQQFIQFTETETVRFIGPESAEGAAVTDFLGTFRWIEMVEPGLYENQLNETPVISMNTSVGIGVRGDLDEETVYQITRAFWENLDQISSDAPWVDGIDIDFAVQQLGSMELHPGAARYYREVGAIE</sequence>
<dbReference type="PANTHER" id="PTHR42941:SF1">
    <property type="entry name" value="SLL1037 PROTEIN"/>
    <property type="match status" value="1"/>
</dbReference>
<keyword evidence="3" id="KW-1185">Reference proteome</keyword>
<proteinExistence type="predicted"/>
<dbReference type="RefSeq" id="WP_121897212.1">
    <property type="nucleotide sequence ID" value="NZ_RCNT01000002.1"/>
</dbReference>
<protein>
    <submittedName>
        <fullName evidence="2">TAXI family TRAP transporter solute-binding subunit</fullName>
    </submittedName>
</protein>
<dbReference type="EMBL" id="RCNT01000002">
    <property type="protein sequence ID" value="RMA43278.1"/>
    <property type="molecule type" value="Genomic_DNA"/>
</dbReference>
<evidence type="ECO:0000313" key="3">
    <source>
        <dbReference type="Proteomes" id="UP000281343"/>
    </source>
</evidence>
<dbReference type="InterPro" id="IPR011852">
    <property type="entry name" value="TRAP_TAXI"/>
</dbReference>
<keyword evidence="1" id="KW-0732">Signal</keyword>
<gene>
    <name evidence="2" type="ORF">D9R08_06605</name>
</gene>
<dbReference type="AlphaFoldDB" id="A0A3L9Y7L3"/>
<dbReference type="Proteomes" id="UP000281343">
    <property type="component" value="Unassembled WGS sequence"/>
</dbReference>
<accession>A0A3L9Y7L3</accession>
<reference evidence="2 3" key="1">
    <citation type="submission" date="2018-10" db="EMBL/GenBank/DDBJ databases">
        <authorList>
            <person name="Jung H.S."/>
            <person name="Jeon C.O."/>
        </authorList>
    </citation>
    <scope>NUCLEOTIDE SEQUENCE [LARGE SCALE GENOMIC DNA]</scope>
    <source>
        <strain evidence="2 3">MA-7-27</strain>
    </source>
</reference>
<evidence type="ECO:0000256" key="1">
    <source>
        <dbReference type="SAM" id="SignalP"/>
    </source>
</evidence>
<evidence type="ECO:0000313" key="2">
    <source>
        <dbReference type="EMBL" id="RMA43278.1"/>
    </source>
</evidence>
<feature type="chain" id="PRO_5017934412" evidence="1">
    <location>
        <begin position="22"/>
        <end position="326"/>
    </location>
</feature>
<comment type="caution">
    <text evidence="2">The sequence shown here is derived from an EMBL/GenBank/DDBJ whole genome shotgun (WGS) entry which is preliminary data.</text>
</comment>
<dbReference type="Gene3D" id="3.40.190.10">
    <property type="entry name" value="Periplasmic binding protein-like II"/>
    <property type="match status" value="2"/>
</dbReference>